<name>G8C0G3_TETPH</name>
<comment type="subcellular location">
    <subcellularLocation>
        <location evidence="1">Nucleus</location>
    </subcellularLocation>
</comment>
<feature type="region of interest" description="Disordered" evidence="3">
    <location>
        <begin position="1"/>
        <end position="42"/>
    </location>
</feature>
<dbReference type="GeneID" id="11531978"/>
<evidence type="ECO:0000256" key="3">
    <source>
        <dbReference type="SAM" id="MobiDB-lite"/>
    </source>
</evidence>
<dbReference type="GO" id="GO:0008270">
    <property type="term" value="F:zinc ion binding"/>
    <property type="evidence" value="ECO:0007669"/>
    <property type="project" value="InterPro"/>
</dbReference>
<feature type="compositionally biased region" description="Low complexity" evidence="3">
    <location>
        <begin position="108"/>
        <end position="123"/>
    </location>
</feature>
<dbReference type="EMBL" id="HE612868">
    <property type="protein sequence ID" value="CCE65678.1"/>
    <property type="molecule type" value="Genomic_DNA"/>
</dbReference>
<dbReference type="OMA" id="WYDISHQ"/>
<evidence type="ECO:0000256" key="1">
    <source>
        <dbReference type="ARBA" id="ARBA00004123"/>
    </source>
</evidence>
<dbReference type="InterPro" id="IPR021858">
    <property type="entry name" value="Fun_TF"/>
</dbReference>
<dbReference type="GO" id="GO:0045944">
    <property type="term" value="P:positive regulation of transcription by RNA polymerase II"/>
    <property type="evidence" value="ECO:0007669"/>
    <property type="project" value="EnsemblFungi"/>
</dbReference>
<dbReference type="InterPro" id="IPR036864">
    <property type="entry name" value="Zn2-C6_fun-type_DNA-bd_sf"/>
</dbReference>
<dbReference type="Pfam" id="PF11951">
    <property type="entry name" value="Fungal_trans_2"/>
    <property type="match status" value="1"/>
</dbReference>
<dbReference type="InterPro" id="IPR001138">
    <property type="entry name" value="Zn2Cys6_DnaBD"/>
</dbReference>
<dbReference type="PANTHER" id="PTHR37534">
    <property type="entry name" value="TRANSCRIPTIONAL ACTIVATOR PROTEIN UGA3"/>
    <property type="match status" value="1"/>
</dbReference>
<dbReference type="PROSITE" id="PS50048">
    <property type="entry name" value="ZN2_CY6_FUNGAL_2"/>
    <property type="match status" value="1"/>
</dbReference>
<organism evidence="5 6">
    <name type="scientific">Tetrapisispora phaffii (strain ATCC 24235 / CBS 4417 / NBRC 1672 / NRRL Y-8282 / UCD 70-5)</name>
    <name type="common">Yeast</name>
    <name type="synonym">Fabospora phaffii</name>
    <dbReference type="NCBI Taxonomy" id="1071381"/>
    <lineage>
        <taxon>Eukaryota</taxon>
        <taxon>Fungi</taxon>
        <taxon>Dikarya</taxon>
        <taxon>Ascomycota</taxon>
        <taxon>Saccharomycotina</taxon>
        <taxon>Saccharomycetes</taxon>
        <taxon>Saccharomycetales</taxon>
        <taxon>Saccharomycetaceae</taxon>
        <taxon>Tetrapisispora</taxon>
    </lineage>
</organism>
<protein>
    <recommendedName>
        <fullName evidence="4">Zn(2)-C6 fungal-type domain-containing protein</fullName>
    </recommendedName>
</protein>
<dbReference type="STRING" id="1071381.G8C0G3"/>
<feature type="compositionally biased region" description="Polar residues" evidence="3">
    <location>
        <begin position="81"/>
        <end position="103"/>
    </location>
</feature>
<dbReference type="eggNOG" id="ENOG502QW5G">
    <property type="taxonomic scope" value="Eukaryota"/>
</dbReference>
<dbReference type="AlphaFoldDB" id="G8C0G3"/>
<feature type="region of interest" description="Disordered" evidence="3">
    <location>
        <begin position="81"/>
        <end position="136"/>
    </location>
</feature>
<dbReference type="SUPFAM" id="SSF57701">
    <property type="entry name" value="Zn2/Cys6 DNA-binding domain"/>
    <property type="match status" value="1"/>
</dbReference>
<dbReference type="GO" id="GO:0005634">
    <property type="term" value="C:nucleus"/>
    <property type="evidence" value="ECO:0007669"/>
    <property type="project" value="UniProtKB-SubCell"/>
</dbReference>
<dbReference type="CDD" id="cd00067">
    <property type="entry name" value="GAL4"/>
    <property type="match status" value="1"/>
</dbReference>
<keyword evidence="2" id="KW-0539">Nucleus</keyword>
<dbReference type="GO" id="GO:0000978">
    <property type="term" value="F:RNA polymerase II cis-regulatory region sequence-specific DNA binding"/>
    <property type="evidence" value="ECO:0007669"/>
    <property type="project" value="EnsemblFungi"/>
</dbReference>
<keyword evidence="6" id="KW-1185">Reference proteome</keyword>
<dbReference type="Proteomes" id="UP000005666">
    <property type="component" value="Chromosome 13"/>
</dbReference>
<dbReference type="PANTHER" id="PTHR37534:SF49">
    <property type="entry name" value="LYSINE BIOSYNTHESIS REGULATORY PROTEIN LYS14"/>
    <property type="match status" value="1"/>
</dbReference>
<dbReference type="RefSeq" id="XP_003688112.1">
    <property type="nucleotide sequence ID" value="XM_003688064.1"/>
</dbReference>
<dbReference type="OrthoDB" id="424974at2759"/>
<accession>G8C0G3</accession>
<dbReference type="KEGG" id="tpf:TPHA_0M01040"/>
<dbReference type="HOGENOM" id="CLU_014489_1_0_1"/>
<evidence type="ECO:0000256" key="2">
    <source>
        <dbReference type="ARBA" id="ARBA00023242"/>
    </source>
</evidence>
<evidence type="ECO:0000313" key="5">
    <source>
        <dbReference type="EMBL" id="CCE65678.1"/>
    </source>
</evidence>
<feature type="compositionally biased region" description="Low complexity" evidence="3">
    <location>
        <begin position="9"/>
        <end position="18"/>
    </location>
</feature>
<sequence>MISSEDKSNNTSPGSNTSSERRDTYNSNSVLGSSNSTTPLYTSNISSISSVEKIDPSILSKSANQNANKYLDLNSTALGSVPSSNTNSPNDLSALQSAQSDSITPDPLSIVSKLSSTSVSSTSKDSHGNPIKRKYSRNGCTECKRRRMKCDETKPTCWQCSRLNRHCVYVFNPKNKKRNKDLLATALSSNDNEDKFKLKKTISGTTSISSIKSESKNSTNSLNYYSDLSISNSKENISNSTDKTNTNKIDETLNYNANLLIQNLNDIVNMKLNDSITLNEGLKDLESFELDIPELLNGESPSSSIPISFQMKNVITFNTELTALKLDKIHEKYLKMFYYDCMDSIAPFFQDQSNPLRDIILSFAKSESYLLSAVLSVGASIYHRKTNDIEDEKNYCQYLSHCLRFLDEQFQTESNVIDKIEPIILTVILLAWDCIYTMNSQWRSHLKGIIDLFKKINAGNSSKIINVAKSWFKIMETFASISTNFGGSLTDESDIDLIFDPYDYQYTDSLKYLNIMTPVNEFNLLRGHKEDFDIVIKEVIKALNKIRDLNSKKNDNKKIVTGQLNNLPMSFQRTIISSTNEGSTEDEETVSYFTIQKILVEIDRQLDYEFISKTGVIAADSPSHPNNSEIKDNAIDTVVLANGHVIAVSWYDISHQTQVLSFLLIVLLKILKIPKESSSVQEICRKIMSFFKFLESDEPPTNRRTCYSNFAVLLAGLNTFDENTRTLIRKYYNLNINSGFSRLSEHSMNRLEKVWAGNDQHNSNHDIVTW</sequence>
<dbReference type="SMART" id="SM00066">
    <property type="entry name" value="GAL4"/>
    <property type="match status" value="1"/>
</dbReference>
<gene>
    <name evidence="5" type="primary">TPHA0M01040</name>
    <name evidence="5" type="ordered locus">TPHA_0M01040</name>
</gene>
<proteinExistence type="predicted"/>
<dbReference type="GO" id="GO:2001196">
    <property type="term" value="P:positive regulation of lysine biosynthetic process via alpha-aminoadipate and saccharopine"/>
    <property type="evidence" value="ECO:0007669"/>
    <property type="project" value="EnsemblFungi"/>
</dbReference>
<feature type="domain" description="Zn(2)-C6 fungal-type" evidence="4">
    <location>
        <begin position="139"/>
        <end position="169"/>
    </location>
</feature>
<dbReference type="PROSITE" id="PS00463">
    <property type="entry name" value="ZN2_CY6_FUNGAL_1"/>
    <property type="match status" value="1"/>
</dbReference>
<dbReference type="Gene3D" id="4.10.240.10">
    <property type="entry name" value="Zn(2)-C6 fungal-type DNA-binding domain"/>
    <property type="match status" value="1"/>
</dbReference>
<evidence type="ECO:0000313" key="6">
    <source>
        <dbReference type="Proteomes" id="UP000005666"/>
    </source>
</evidence>
<evidence type="ECO:0000259" key="4">
    <source>
        <dbReference type="PROSITE" id="PS50048"/>
    </source>
</evidence>
<feature type="compositionally biased region" description="Polar residues" evidence="3">
    <location>
        <begin position="25"/>
        <end position="42"/>
    </location>
</feature>
<reference evidence="5 6" key="1">
    <citation type="journal article" date="2011" name="Proc. Natl. Acad. Sci. U.S.A.">
        <title>Evolutionary erosion of yeast sex chromosomes by mating-type switching accidents.</title>
        <authorList>
            <person name="Gordon J.L."/>
            <person name="Armisen D."/>
            <person name="Proux-Wera E."/>
            <person name="Oheigeartaigh S.S."/>
            <person name="Byrne K.P."/>
            <person name="Wolfe K.H."/>
        </authorList>
    </citation>
    <scope>NUCLEOTIDE SEQUENCE [LARGE SCALE GENOMIC DNA]</scope>
    <source>
        <strain evidence="6">ATCC 24235 / CBS 4417 / NBRC 1672 / NRRL Y-8282 / UCD 70-5</strain>
    </source>
</reference>
<dbReference type="GO" id="GO:0000981">
    <property type="term" value="F:DNA-binding transcription factor activity, RNA polymerase II-specific"/>
    <property type="evidence" value="ECO:0007669"/>
    <property type="project" value="InterPro"/>
</dbReference>
<dbReference type="Pfam" id="PF00172">
    <property type="entry name" value="Zn_clus"/>
    <property type="match status" value="1"/>
</dbReference>